<accession>A0A5J5J1R3</accession>
<keyword evidence="1" id="KW-0732">Signal</keyword>
<feature type="domain" description="DUF305" evidence="2">
    <location>
        <begin position="35"/>
        <end position="197"/>
    </location>
</feature>
<dbReference type="InterPro" id="IPR005183">
    <property type="entry name" value="DUF305_CopM-like"/>
</dbReference>
<dbReference type="Pfam" id="PF03713">
    <property type="entry name" value="DUF305"/>
    <property type="match status" value="1"/>
</dbReference>
<dbReference type="InterPro" id="IPR012347">
    <property type="entry name" value="Ferritin-like"/>
</dbReference>
<evidence type="ECO:0000256" key="1">
    <source>
        <dbReference type="SAM" id="SignalP"/>
    </source>
</evidence>
<evidence type="ECO:0000313" key="4">
    <source>
        <dbReference type="Proteomes" id="UP000325827"/>
    </source>
</evidence>
<protein>
    <submittedName>
        <fullName evidence="3">DUF305 domain-containing protein</fullName>
    </submittedName>
</protein>
<dbReference type="AlphaFoldDB" id="A0A5J5J1R3"/>
<feature type="chain" id="PRO_5023822653" evidence="1">
    <location>
        <begin position="23"/>
        <end position="205"/>
    </location>
</feature>
<dbReference type="Gene3D" id="1.20.1260.10">
    <property type="match status" value="1"/>
</dbReference>
<reference evidence="4" key="1">
    <citation type="submission" date="2019-09" db="EMBL/GenBank/DDBJ databases">
        <title>Mumia zhuanghuii sp. nov. isolated from the intestinal contents of plateau pika (Ochotona curzoniae) in the Qinghai-Tibet plateau of China.</title>
        <authorList>
            <person name="Tian Z."/>
        </authorList>
    </citation>
    <scope>NUCLEOTIDE SEQUENCE [LARGE SCALE GENOMIC DNA]</scope>
    <source>
        <strain evidence="4">JCM 30598</strain>
    </source>
</reference>
<comment type="caution">
    <text evidence="3">The sequence shown here is derived from an EMBL/GenBank/DDBJ whole genome shotgun (WGS) entry which is preliminary data.</text>
</comment>
<dbReference type="PANTHER" id="PTHR36933">
    <property type="entry name" value="SLL0788 PROTEIN"/>
    <property type="match status" value="1"/>
</dbReference>
<dbReference type="EMBL" id="VYSA01000002">
    <property type="protein sequence ID" value="KAA9108486.1"/>
    <property type="molecule type" value="Genomic_DNA"/>
</dbReference>
<sequence length="205" mass="21477">MLIACLAIAAVAFAIGRFTAFGAGTPATPASDSADAGFARDMQVHHAQAVDMAMQIYRKTDDDELRTLSYDIATAQSAQKGEMYDWLVSWGLPQSGGPLMSWMSDADHAGHGSAASPTSDADLRAAMGMATDAELTALAQATGTPADCLFLDLMIRHHEGAIPMADAVLARGSQPRVLEVAAAMKAGQLAEIDAMHSIQARLGCR</sequence>
<proteinExistence type="predicted"/>
<evidence type="ECO:0000313" key="3">
    <source>
        <dbReference type="EMBL" id="KAA9108486.1"/>
    </source>
</evidence>
<gene>
    <name evidence="3" type="ORF">F6B43_09370</name>
</gene>
<dbReference type="Proteomes" id="UP000325827">
    <property type="component" value="Unassembled WGS sequence"/>
</dbReference>
<dbReference type="OrthoDB" id="26872at2"/>
<feature type="signal peptide" evidence="1">
    <location>
        <begin position="1"/>
        <end position="22"/>
    </location>
</feature>
<evidence type="ECO:0000259" key="2">
    <source>
        <dbReference type="Pfam" id="PF03713"/>
    </source>
</evidence>
<organism evidence="3 4">
    <name type="scientific">Microbacterium rhizomatis</name>
    <dbReference type="NCBI Taxonomy" id="1631477"/>
    <lineage>
        <taxon>Bacteria</taxon>
        <taxon>Bacillati</taxon>
        <taxon>Actinomycetota</taxon>
        <taxon>Actinomycetes</taxon>
        <taxon>Micrococcales</taxon>
        <taxon>Microbacteriaceae</taxon>
        <taxon>Microbacterium</taxon>
    </lineage>
</organism>
<keyword evidence="4" id="KW-1185">Reference proteome</keyword>
<dbReference type="PANTHER" id="PTHR36933:SF1">
    <property type="entry name" value="SLL0788 PROTEIN"/>
    <property type="match status" value="1"/>
</dbReference>
<name>A0A5J5J1R3_9MICO</name>